<sequence length="942" mass="108174">MATLRALLCFVIVWHNDERCLQQQSLFYPKCLYMPAETPRTCSQLVIECSMSVRCNQLRTSIASVCPVTKGICATDNLDHCRQTLLYSRGSLLEAHMLLCNPDIECLKHQNAMIPNNPCIEKAMMDYSKLMGYMSPSNKMYTETNRVIVQEKEERNLQVEFEMARRRNETNRQVKLKPTKAPPRTTAKVMSKEEEEEEEKEEEEEEEEEEMAVQKPPTQHPHRKAPKTTPALELFEEIYVTKADTQLDPTNIDWIKNKHNLWKPIVQEKEEEKRENEMNDREKEREKQRLRTQQRLEQMRANENKSSGKCLHGSHQLQQLNRKPTEYMTIAPPVNEDKCSIKDANGKELYVHVGSIIRRNLDWAGRCSSWCECVNVEEMICERLPCHADIPCEAPLTNMDFGERLYLQGRGACMCESGVFVCDTPEQLPELQSGLYILAGYSLADLEMLRKEIPQEVLSRAGLLSTDVGKDIASQLQWALERRLPEEMKCRIVMLEKYSYDGNAFYQIEYFGNNIFQNDTRNIWRSDGMEKMCSPYVRQLVEGFALNESPRFQLILSSVRQLRLSSPCASFIYDPMKQKCSLHEVNGQPFVEGASILARATHGTSTSFFQHICVQKEALCSTPYAFERYPQQVLFGHAMEVQQTGGLSECLSICLTSDSLLNVPCRSVMYYYETGECIMNRETRGDHPDLFVSAPHDAIVDYFENNCHNAECQDGSTVHWIRSEEFQISPQKDVIVEAESQEECRQICNQNQVAGEKFPCRGFVYSSTQKECHLSAESGFNRRVKQGDLSPINGGEYYEKNCLQSDLLCGEAAFEQVANKRLNGSSFVERSPSVRRCLEHCLKQGDKCASISYDYDKEECWSSPDSRLTQPDQYDTVENVDYFDKVCDNVPNPKGKSKRGYHGIATDVRNDEDPPVTPTPLPDLDDDGKIKYPHHSQFFHLI</sequence>
<feature type="region of interest" description="Disordered" evidence="1">
    <location>
        <begin position="164"/>
        <end position="225"/>
    </location>
</feature>
<dbReference type="WBParaSite" id="MBELARI_LOCUS8575">
    <property type="protein sequence ID" value="MBELARI_LOCUS8575"/>
    <property type="gene ID" value="MBELARI_LOCUS8575"/>
</dbReference>
<dbReference type="PANTHER" id="PTHR47327:SF18">
    <property type="entry name" value="PAN DOMAIN PROTEIN"/>
    <property type="match status" value="1"/>
</dbReference>
<dbReference type="InterPro" id="IPR003609">
    <property type="entry name" value="Pan_app"/>
</dbReference>
<evidence type="ECO:0000313" key="4">
    <source>
        <dbReference type="WBParaSite" id="MBELARI_LOCUS8575"/>
    </source>
</evidence>
<proteinExistence type="predicted"/>
<dbReference type="GO" id="GO:0009653">
    <property type="term" value="P:anatomical structure morphogenesis"/>
    <property type="evidence" value="ECO:0007669"/>
    <property type="project" value="TreeGrafter"/>
</dbReference>
<dbReference type="InterPro" id="IPR052774">
    <property type="entry name" value="Celegans_DevNeuronal_Protein"/>
</dbReference>
<dbReference type="AlphaFoldDB" id="A0AAF3FNQ0"/>
<feature type="domain" description="Apple" evidence="2">
    <location>
        <begin position="712"/>
        <end position="802"/>
    </location>
</feature>
<feature type="region of interest" description="Disordered" evidence="1">
    <location>
        <begin position="269"/>
        <end position="292"/>
    </location>
</feature>
<organism evidence="3 4">
    <name type="scientific">Mesorhabditis belari</name>
    <dbReference type="NCBI Taxonomy" id="2138241"/>
    <lineage>
        <taxon>Eukaryota</taxon>
        <taxon>Metazoa</taxon>
        <taxon>Ecdysozoa</taxon>
        <taxon>Nematoda</taxon>
        <taxon>Chromadorea</taxon>
        <taxon>Rhabditida</taxon>
        <taxon>Rhabditina</taxon>
        <taxon>Rhabditomorpha</taxon>
        <taxon>Rhabditoidea</taxon>
        <taxon>Rhabditidae</taxon>
        <taxon>Mesorhabditinae</taxon>
        <taxon>Mesorhabditis</taxon>
    </lineage>
</organism>
<dbReference type="PANTHER" id="PTHR47327">
    <property type="entry name" value="FI18240P1-RELATED"/>
    <property type="match status" value="1"/>
</dbReference>
<evidence type="ECO:0000313" key="3">
    <source>
        <dbReference type="Proteomes" id="UP000887575"/>
    </source>
</evidence>
<evidence type="ECO:0000256" key="1">
    <source>
        <dbReference type="SAM" id="MobiDB-lite"/>
    </source>
</evidence>
<feature type="region of interest" description="Disordered" evidence="1">
    <location>
        <begin position="891"/>
        <end position="928"/>
    </location>
</feature>
<evidence type="ECO:0000259" key="2">
    <source>
        <dbReference type="PROSITE" id="PS50948"/>
    </source>
</evidence>
<dbReference type="SUPFAM" id="SSF57414">
    <property type="entry name" value="Hairpin loop containing domain-like"/>
    <property type="match status" value="3"/>
</dbReference>
<feature type="compositionally biased region" description="Acidic residues" evidence="1">
    <location>
        <begin position="193"/>
        <end position="211"/>
    </location>
</feature>
<protein>
    <recommendedName>
        <fullName evidence="2">Apple domain-containing protein</fullName>
    </recommendedName>
</protein>
<accession>A0AAF3FNQ0</accession>
<dbReference type="Pfam" id="PF00024">
    <property type="entry name" value="PAN_1"/>
    <property type="match status" value="3"/>
</dbReference>
<dbReference type="Gene3D" id="3.50.4.10">
    <property type="entry name" value="Hepatocyte Growth Factor"/>
    <property type="match status" value="3"/>
</dbReference>
<feature type="compositionally biased region" description="Basic and acidic residues" evidence="1">
    <location>
        <begin position="269"/>
        <end position="289"/>
    </location>
</feature>
<dbReference type="PROSITE" id="PS50948">
    <property type="entry name" value="PAN"/>
    <property type="match status" value="3"/>
</dbReference>
<reference evidence="4" key="1">
    <citation type="submission" date="2024-02" db="UniProtKB">
        <authorList>
            <consortium name="WormBaseParasite"/>
        </authorList>
    </citation>
    <scope>IDENTIFICATION</scope>
</reference>
<dbReference type="Proteomes" id="UP000887575">
    <property type="component" value="Unassembled WGS sequence"/>
</dbReference>
<feature type="domain" description="Apple" evidence="2">
    <location>
        <begin position="620"/>
        <end position="707"/>
    </location>
</feature>
<dbReference type="SMART" id="SM00473">
    <property type="entry name" value="PAN_AP"/>
    <property type="match status" value="3"/>
</dbReference>
<keyword evidence="3" id="KW-1185">Reference proteome</keyword>
<name>A0AAF3FNQ0_9BILA</name>
<dbReference type="CDD" id="cd01099">
    <property type="entry name" value="PAN_AP_HGF"/>
    <property type="match status" value="2"/>
</dbReference>
<feature type="domain" description="Apple" evidence="2">
    <location>
        <begin position="809"/>
        <end position="887"/>
    </location>
</feature>